<reference evidence="7" key="2">
    <citation type="submission" date="2018-04" db="EMBL/GenBank/DDBJ databases">
        <title>Complete genome sequence of Sulfodiicoccus acidiphilus strain HS-1.</title>
        <authorList>
            <person name="Sakai H.D."/>
            <person name="Kurosawa N."/>
        </authorList>
    </citation>
    <scope>NUCLEOTIDE SEQUENCE [LARGE SCALE GENOMIC DNA]</scope>
    <source>
        <strain evidence="7">HS-1</strain>
    </source>
</reference>
<dbReference type="InterPro" id="IPR024169">
    <property type="entry name" value="SP_NH2Trfase/AEP_transaminase"/>
</dbReference>
<dbReference type="PANTHER" id="PTHR21152">
    <property type="entry name" value="AMINOTRANSFERASE CLASS V"/>
    <property type="match status" value="1"/>
</dbReference>
<dbReference type="Proteomes" id="UP000276741">
    <property type="component" value="Chromosome"/>
</dbReference>
<reference evidence="5" key="3">
    <citation type="journal article" date="2019" name="BMC Res. Notes">
        <title>Complete genome sequence of the Sulfodiicoccus acidiphilus strain HS-1T, the first crenarchaeon that lacks polB3, isolated from an acidic hot spring in Ohwaku-dani, Hakone, Japan.</title>
        <authorList>
            <person name="Sakai H.D."/>
            <person name="Kurosawa N."/>
        </authorList>
    </citation>
    <scope>NUCLEOTIDE SEQUENCE</scope>
    <source>
        <strain evidence="5">HS-1</strain>
    </source>
</reference>
<dbReference type="InterPro" id="IPR015422">
    <property type="entry name" value="PyrdxlP-dep_Trfase_small"/>
</dbReference>
<comment type="similarity">
    <text evidence="2">Belongs to the class-V pyridoxal-phosphate-dependent aminotransferase family.</text>
</comment>
<evidence type="ECO:0000256" key="1">
    <source>
        <dbReference type="ARBA" id="ARBA00001933"/>
    </source>
</evidence>
<dbReference type="EMBL" id="BMQS01000009">
    <property type="protein sequence ID" value="GGT95207.1"/>
    <property type="molecule type" value="Genomic_DNA"/>
</dbReference>
<accession>A0A348B3I2</accession>
<reference evidence="6" key="1">
    <citation type="journal article" date="2014" name="Int. J. Syst. Evol. Microbiol.">
        <title>Complete genome sequence of Corynebacterium casei LMG S-19264T (=DSM 44701T), isolated from a smear-ripened cheese.</title>
        <authorList>
            <consortium name="US DOE Joint Genome Institute (JGI-PGF)"/>
            <person name="Walter F."/>
            <person name="Albersmeier A."/>
            <person name="Kalinowski J."/>
            <person name="Ruckert C."/>
        </authorList>
    </citation>
    <scope>NUCLEOTIDE SEQUENCE</scope>
    <source>
        <strain evidence="6">JCM 31740</strain>
    </source>
</reference>
<feature type="domain" description="Aminotransferase class V" evidence="4">
    <location>
        <begin position="19"/>
        <end position="313"/>
    </location>
</feature>
<dbReference type="PIRSF" id="PIRSF000524">
    <property type="entry name" value="SPT"/>
    <property type="match status" value="1"/>
</dbReference>
<dbReference type="SUPFAM" id="SSF53383">
    <property type="entry name" value="PLP-dependent transferases"/>
    <property type="match status" value="1"/>
</dbReference>
<dbReference type="GeneID" id="38666634"/>
<evidence type="ECO:0000313" key="7">
    <source>
        <dbReference type="Proteomes" id="UP000276741"/>
    </source>
</evidence>
<dbReference type="RefSeq" id="WP_126449978.1">
    <property type="nucleotide sequence ID" value="NZ_AP018553.1"/>
</dbReference>
<dbReference type="KEGG" id="sacd:HS1genome_1123"/>
<dbReference type="InterPro" id="IPR015421">
    <property type="entry name" value="PyrdxlP-dep_Trfase_major"/>
</dbReference>
<dbReference type="OrthoDB" id="35685at2157"/>
<gene>
    <name evidence="6" type="ORF">GCM10007116_10850</name>
    <name evidence="5" type="ORF">HS1genome_1123</name>
</gene>
<dbReference type="EMBL" id="AP018553">
    <property type="protein sequence ID" value="BBD72734.1"/>
    <property type="molecule type" value="Genomic_DNA"/>
</dbReference>
<evidence type="ECO:0000256" key="3">
    <source>
        <dbReference type="ARBA" id="ARBA00022898"/>
    </source>
</evidence>
<keyword evidence="3" id="KW-0663">Pyridoxal phosphate</keyword>
<evidence type="ECO:0000259" key="4">
    <source>
        <dbReference type="Pfam" id="PF00266"/>
    </source>
</evidence>
<protein>
    <submittedName>
        <fullName evidence="5">Hydrogenase expression protein HypE</fullName>
    </submittedName>
</protein>
<sequence length="371" mass="40615">MILVPGPVNVPKTVATEASKVVNHRSEEFKEVVKKLEELMSGFFETDHVALLSGSGTLGVESMVYSAMDRGEKVVAFQYGEFGRRLVDSLKRRGCEVVEVTIPFGSRPKPAQVEQVLDKHRDADAVAVVHNETSSGVAIRDLDEVSKKVKGMGMKFLVDSVSGFAAHPLRMRSWKVDAVASCSQKALASVPGLAFVALSESPRPQGDVPNYLDLSNYLRFQEKGETPYTAAVGAFYASLRAAELLAKEGLEQRWKRHEVCAKLLRKKLESIGISPVGDEEDFSNTVVAAYTGGVNSSMLVKGLKARGIEVSKGIGENSEKLIRIGTMGVVDWRALTKLIRALSEILKVEGDLRSLEDCRLPSFLEEEVTWD</sequence>
<dbReference type="Pfam" id="PF00266">
    <property type="entry name" value="Aminotran_5"/>
    <property type="match status" value="1"/>
</dbReference>
<evidence type="ECO:0000313" key="5">
    <source>
        <dbReference type="EMBL" id="BBD72734.1"/>
    </source>
</evidence>
<reference evidence="6" key="4">
    <citation type="submission" date="2020-09" db="EMBL/GenBank/DDBJ databases">
        <authorList>
            <person name="Sun Q."/>
            <person name="Ohkuma M."/>
        </authorList>
    </citation>
    <scope>NUCLEOTIDE SEQUENCE</scope>
    <source>
        <strain evidence="6">JCM 31740</strain>
    </source>
</reference>
<dbReference type="GO" id="GO:0019265">
    <property type="term" value="P:glycine biosynthetic process, by transamination of glyoxylate"/>
    <property type="evidence" value="ECO:0007669"/>
    <property type="project" value="TreeGrafter"/>
</dbReference>
<dbReference type="GO" id="GO:0004760">
    <property type="term" value="F:L-serine-pyruvate transaminase activity"/>
    <property type="evidence" value="ECO:0007669"/>
    <property type="project" value="TreeGrafter"/>
</dbReference>
<proteinExistence type="inferred from homology"/>
<name>A0A348B3I2_9CREN</name>
<dbReference type="Proteomes" id="UP000616143">
    <property type="component" value="Unassembled WGS sequence"/>
</dbReference>
<dbReference type="InterPro" id="IPR015424">
    <property type="entry name" value="PyrdxlP-dep_Trfase"/>
</dbReference>
<dbReference type="Gene3D" id="3.40.640.10">
    <property type="entry name" value="Type I PLP-dependent aspartate aminotransferase-like (Major domain)"/>
    <property type="match status" value="1"/>
</dbReference>
<dbReference type="PANTHER" id="PTHR21152:SF39">
    <property type="entry name" value="SOLUBLE HYDROGENASE, SMALL SUBUNIT"/>
    <property type="match status" value="1"/>
</dbReference>
<keyword evidence="7" id="KW-1185">Reference proteome</keyword>
<evidence type="ECO:0000313" key="6">
    <source>
        <dbReference type="EMBL" id="GGT95207.1"/>
    </source>
</evidence>
<comment type="cofactor">
    <cofactor evidence="1">
        <name>pyridoxal 5'-phosphate</name>
        <dbReference type="ChEBI" id="CHEBI:597326"/>
    </cofactor>
</comment>
<dbReference type="InterPro" id="IPR000192">
    <property type="entry name" value="Aminotrans_V_dom"/>
</dbReference>
<dbReference type="Gene3D" id="3.90.1150.10">
    <property type="entry name" value="Aspartate Aminotransferase, domain 1"/>
    <property type="match status" value="1"/>
</dbReference>
<dbReference type="GO" id="GO:0008453">
    <property type="term" value="F:alanine-glyoxylate transaminase activity"/>
    <property type="evidence" value="ECO:0007669"/>
    <property type="project" value="TreeGrafter"/>
</dbReference>
<dbReference type="AlphaFoldDB" id="A0A348B3I2"/>
<evidence type="ECO:0000256" key="2">
    <source>
        <dbReference type="ARBA" id="ARBA00009236"/>
    </source>
</evidence>
<organism evidence="5 7">
    <name type="scientific">Sulfodiicoccus acidiphilus</name>
    <dbReference type="NCBI Taxonomy" id="1670455"/>
    <lineage>
        <taxon>Archaea</taxon>
        <taxon>Thermoproteota</taxon>
        <taxon>Thermoprotei</taxon>
        <taxon>Sulfolobales</taxon>
        <taxon>Sulfolobaceae</taxon>
        <taxon>Sulfodiicoccus</taxon>
    </lineage>
</organism>